<dbReference type="Pfam" id="PF26191">
    <property type="entry name" value="RING-HC_RBR_RNF216"/>
    <property type="match status" value="1"/>
</dbReference>
<organism evidence="10 11">
    <name type="scientific">Gonapodya prolifera (strain JEL478)</name>
    <name type="common">Monoblepharis prolifera</name>
    <dbReference type="NCBI Taxonomy" id="1344416"/>
    <lineage>
        <taxon>Eukaryota</taxon>
        <taxon>Fungi</taxon>
        <taxon>Fungi incertae sedis</taxon>
        <taxon>Chytridiomycota</taxon>
        <taxon>Chytridiomycota incertae sedis</taxon>
        <taxon>Monoblepharidomycetes</taxon>
        <taxon>Monoblepharidales</taxon>
        <taxon>Gonapodyaceae</taxon>
        <taxon>Gonapodya</taxon>
    </lineage>
</organism>
<keyword evidence="7" id="KW-0862">Zinc</keyword>
<dbReference type="GO" id="GO:0016740">
    <property type="term" value="F:transferase activity"/>
    <property type="evidence" value="ECO:0007669"/>
    <property type="project" value="UniProtKB-KW"/>
</dbReference>
<dbReference type="EMBL" id="KQ965733">
    <property type="protein sequence ID" value="KXS21422.1"/>
    <property type="molecule type" value="Genomic_DNA"/>
</dbReference>
<dbReference type="InterPro" id="IPR044066">
    <property type="entry name" value="TRIAD_supradom"/>
</dbReference>
<keyword evidence="3" id="KW-0479">Metal-binding</keyword>
<dbReference type="Gene3D" id="1.20.120.1750">
    <property type="match status" value="1"/>
</dbReference>
<dbReference type="AlphaFoldDB" id="A0A139AXE8"/>
<sequence length="459" mass="51017">MNGRKSGSVRDFSSSNEFHVSQKHLNSFQVLQMAGSSADARSNGDRSPQTKSADPGATIECECCCGDSPLANAAWCEGGHSFCDECVKRSAGERISLQQPRIQCLAMGGDCKEVISHQELRRVLGEKMWESYERLCQKKEIENAFEDMQETLEKCPICTEYAELVSAPPEVVKLFHCKNTNCMAVTCRLCQKVNHLPQTCEEARKDVVLDVQHRVEEVATEALLRSCPKCKNGRKFMKEDGCNKMTCPDCGSLICYVCRKLIPESYKHFNQQPGQQINPNDKQAAQKCPLWDDTNHRHAKEVTDAIKRERNILRDAALADGVDVDKVKVDVPVVPKQLPHRNAVIGRQPQPQPPPVNRLFGGFGGLNRIAPLFGQLQQVGVQGYEPAMVFGLQPPVQAPFAFRAPPVAPVAPPAPPPPARAPEPAGPPQPRRGARRAVRFRQEEDGFEGPARDVKRRRR</sequence>
<evidence type="ECO:0000256" key="5">
    <source>
        <dbReference type="ARBA" id="ARBA00022771"/>
    </source>
</evidence>
<keyword evidence="6" id="KW-0833">Ubl conjugation pathway</keyword>
<evidence type="ECO:0000256" key="2">
    <source>
        <dbReference type="ARBA" id="ARBA00022679"/>
    </source>
</evidence>
<dbReference type="Proteomes" id="UP000070544">
    <property type="component" value="Unassembled WGS sequence"/>
</dbReference>
<keyword evidence="2" id="KW-0808">Transferase</keyword>
<evidence type="ECO:0000256" key="3">
    <source>
        <dbReference type="ARBA" id="ARBA00022723"/>
    </source>
</evidence>
<dbReference type="InterPro" id="IPR047545">
    <property type="entry name" value="BRcat_RBR_RNF216"/>
</dbReference>
<evidence type="ECO:0000256" key="6">
    <source>
        <dbReference type="ARBA" id="ARBA00022786"/>
    </source>
</evidence>
<dbReference type="SUPFAM" id="SSF57850">
    <property type="entry name" value="RING/U-box"/>
    <property type="match status" value="1"/>
</dbReference>
<dbReference type="OrthoDB" id="10009520at2759"/>
<feature type="domain" description="RING-type" evidence="9">
    <location>
        <begin position="57"/>
        <end position="281"/>
    </location>
</feature>
<dbReference type="Gene3D" id="3.30.40.10">
    <property type="entry name" value="Zinc/RING finger domain, C3HC4 (zinc finger)"/>
    <property type="match status" value="1"/>
</dbReference>
<feature type="region of interest" description="Disordered" evidence="8">
    <location>
        <begin position="36"/>
        <end position="55"/>
    </location>
</feature>
<dbReference type="PROSITE" id="PS51873">
    <property type="entry name" value="TRIAD"/>
    <property type="match status" value="1"/>
</dbReference>
<dbReference type="CDD" id="cd20353">
    <property type="entry name" value="Rcat_RBR_RNF216"/>
    <property type="match status" value="1"/>
</dbReference>
<dbReference type="STRING" id="1344416.A0A139AXE8"/>
<dbReference type="InterPro" id="IPR051628">
    <property type="entry name" value="LUBAC_E3_Ligases"/>
</dbReference>
<dbReference type="CDD" id="cd20339">
    <property type="entry name" value="BRcat_RBR_RNF216"/>
    <property type="match status" value="1"/>
</dbReference>
<protein>
    <recommendedName>
        <fullName evidence="9">RING-type domain-containing protein</fullName>
    </recommendedName>
</protein>
<evidence type="ECO:0000256" key="1">
    <source>
        <dbReference type="ARBA" id="ARBA00004906"/>
    </source>
</evidence>
<comment type="pathway">
    <text evidence="1">Protein modification; protein ubiquitination.</text>
</comment>
<dbReference type="InterPro" id="IPR013083">
    <property type="entry name" value="Znf_RING/FYVE/PHD"/>
</dbReference>
<evidence type="ECO:0000256" key="8">
    <source>
        <dbReference type="SAM" id="MobiDB-lite"/>
    </source>
</evidence>
<name>A0A139AXE8_GONPJ</name>
<evidence type="ECO:0000313" key="10">
    <source>
        <dbReference type="EMBL" id="KXS21422.1"/>
    </source>
</evidence>
<evidence type="ECO:0000313" key="11">
    <source>
        <dbReference type="Proteomes" id="UP000070544"/>
    </source>
</evidence>
<keyword evidence="11" id="KW-1185">Reference proteome</keyword>
<dbReference type="PANTHER" id="PTHR22770:SF47">
    <property type="entry name" value="E3 UBIQUITIN-PROTEIN LIGASE RNF216"/>
    <property type="match status" value="1"/>
</dbReference>
<feature type="region of interest" description="Disordered" evidence="8">
    <location>
        <begin position="409"/>
        <end position="459"/>
    </location>
</feature>
<dbReference type="InterPro" id="IPR047546">
    <property type="entry name" value="Rcat_RBR_RNF216"/>
</dbReference>
<evidence type="ECO:0000256" key="7">
    <source>
        <dbReference type="ARBA" id="ARBA00022833"/>
    </source>
</evidence>
<gene>
    <name evidence="10" type="ORF">M427DRAFT_319193</name>
</gene>
<keyword evidence="4" id="KW-0677">Repeat</keyword>
<evidence type="ECO:0000256" key="4">
    <source>
        <dbReference type="ARBA" id="ARBA00022737"/>
    </source>
</evidence>
<dbReference type="PANTHER" id="PTHR22770">
    <property type="entry name" value="UBIQUITIN CONJUGATING ENZYME 7 INTERACTING PROTEIN-RELATED"/>
    <property type="match status" value="1"/>
</dbReference>
<reference evidence="10 11" key="1">
    <citation type="journal article" date="2015" name="Genome Biol. Evol.">
        <title>Phylogenomic analyses indicate that early fungi evolved digesting cell walls of algal ancestors of land plants.</title>
        <authorList>
            <person name="Chang Y."/>
            <person name="Wang S."/>
            <person name="Sekimoto S."/>
            <person name="Aerts A.L."/>
            <person name="Choi C."/>
            <person name="Clum A."/>
            <person name="LaButti K.M."/>
            <person name="Lindquist E.A."/>
            <person name="Yee Ngan C."/>
            <person name="Ohm R.A."/>
            <person name="Salamov A.A."/>
            <person name="Grigoriev I.V."/>
            <person name="Spatafora J.W."/>
            <person name="Berbee M.L."/>
        </authorList>
    </citation>
    <scope>NUCLEOTIDE SEQUENCE [LARGE SCALE GENOMIC DNA]</scope>
    <source>
        <strain evidence="10 11">JEL478</strain>
    </source>
</reference>
<dbReference type="Pfam" id="PF26200">
    <property type="entry name" value="Rcat_RNF216"/>
    <property type="match status" value="1"/>
</dbReference>
<evidence type="ECO:0000259" key="9">
    <source>
        <dbReference type="PROSITE" id="PS51873"/>
    </source>
</evidence>
<accession>A0A139AXE8</accession>
<feature type="compositionally biased region" description="Pro residues" evidence="8">
    <location>
        <begin position="409"/>
        <end position="430"/>
    </location>
</feature>
<dbReference type="GO" id="GO:0008270">
    <property type="term" value="F:zinc ion binding"/>
    <property type="evidence" value="ECO:0007669"/>
    <property type="project" value="UniProtKB-KW"/>
</dbReference>
<keyword evidence="5" id="KW-0863">Zinc-finger</keyword>
<proteinExistence type="predicted"/>
<dbReference type="InterPro" id="IPR047544">
    <property type="entry name" value="RING-HC_RBR_RNF216"/>
</dbReference>